<dbReference type="AlphaFoldDB" id="A0A1Y3AN48"/>
<evidence type="ECO:0000313" key="2">
    <source>
        <dbReference type="EMBL" id="OTF69861.1"/>
    </source>
</evidence>
<reference evidence="2 3" key="1">
    <citation type="submission" date="2017-03" db="EMBL/GenBank/DDBJ databases">
        <title>Genome Survey of Euroglyphus maynei.</title>
        <authorList>
            <person name="Arlian L.G."/>
            <person name="Morgan M.S."/>
            <person name="Rider S.D."/>
        </authorList>
    </citation>
    <scope>NUCLEOTIDE SEQUENCE [LARGE SCALE GENOMIC DNA]</scope>
    <source>
        <strain evidence="2">Arlian Lab</strain>
        <tissue evidence="2">Whole body</tissue>
    </source>
</reference>
<dbReference type="OrthoDB" id="6612025at2759"/>
<dbReference type="Proteomes" id="UP000194236">
    <property type="component" value="Unassembled WGS sequence"/>
</dbReference>
<accession>A0A1Y3AN48</accession>
<dbReference type="EMBL" id="MUJZ01068498">
    <property type="protein sequence ID" value="OTF69861.1"/>
    <property type="molecule type" value="Genomic_DNA"/>
</dbReference>
<dbReference type="PANTHER" id="PTHR47633">
    <property type="entry name" value="IMMUNOGLOBULIN"/>
    <property type="match status" value="1"/>
</dbReference>
<dbReference type="Gene3D" id="2.60.40.10">
    <property type="entry name" value="Immunoglobulins"/>
    <property type="match status" value="2"/>
</dbReference>
<dbReference type="InterPro" id="IPR013783">
    <property type="entry name" value="Ig-like_fold"/>
</dbReference>
<evidence type="ECO:0000259" key="1">
    <source>
        <dbReference type="PROSITE" id="PS50835"/>
    </source>
</evidence>
<dbReference type="FunFam" id="2.60.40.10:FF:000962">
    <property type="entry name" value="titin isoform X1"/>
    <property type="match status" value="1"/>
</dbReference>
<proteinExistence type="predicted"/>
<feature type="domain" description="Ig-like" evidence="1">
    <location>
        <begin position="51"/>
        <end position="144"/>
    </location>
</feature>
<dbReference type="SMART" id="SM00409">
    <property type="entry name" value="IG"/>
    <property type="match status" value="1"/>
</dbReference>
<gene>
    <name evidence="2" type="ORF">BLA29_009488</name>
</gene>
<dbReference type="InterPro" id="IPR003599">
    <property type="entry name" value="Ig_sub"/>
</dbReference>
<dbReference type="InterPro" id="IPR013098">
    <property type="entry name" value="Ig_I-set"/>
</dbReference>
<dbReference type="Pfam" id="PF07679">
    <property type="entry name" value="I-set"/>
    <property type="match status" value="2"/>
</dbReference>
<feature type="domain" description="Ig-like" evidence="1">
    <location>
        <begin position="187"/>
        <end position="263"/>
    </location>
</feature>
<keyword evidence="3" id="KW-1185">Reference proteome</keyword>
<dbReference type="PROSITE" id="PS50835">
    <property type="entry name" value="IG_LIKE"/>
    <property type="match status" value="2"/>
</dbReference>
<dbReference type="PANTHER" id="PTHR47633:SF4">
    <property type="entry name" value="MYOPALLADIN ISOFORM X1"/>
    <property type="match status" value="1"/>
</dbReference>
<feature type="non-terminal residue" evidence="2">
    <location>
        <position position="1"/>
    </location>
</feature>
<comment type="caution">
    <text evidence="2">The sequence shown here is derived from an EMBL/GenBank/DDBJ whole genome shotgun (WGS) entry which is preliminary data.</text>
</comment>
<dbReference type="SUPFAM" id="SSF48726">
    <property type="entry name" value="Immunoglobulin"/>
    <property type="match status" value="2"/>
</dbReference>
<protein>
    <recommendedName>
        <fullName evidence="1">Ig-like domain-containing protein</fullName>
    </recommendedName>
</protein>
<evidence type="ECO:0000313" key="3">
    <source>
        <dbReference type="Proteomes" id="UP000194236"/>
    </source>
</evidence>
<name>A0A1Y3AN48_EURMA</name>
<sequence>AHTLCILEIPAEKSIITDTTNVESLKTIQYLERNLKTTRMDYDQQQRSERPNFFVPIRGPNEVNENDRVCLECQVTPIGDSNMTYTWYKNGQELSSSSRIATSNDFGYVFLEIAAANGDDSGVYMLKIANNMGEAISSHQLRVKQFPTIDTQCQHPETYKQIQYMENRRGRPIQQQQPSSSIDGESPKFTKHLNSVDNVNEGDYIRLETRVEPEMDEKLLIEWYKNGQLLTLGSRITSNFDFGLVILEIIGAKYEDTGVYTCR</sequence>
<organism evidence="2 3">
    <name type="scientific">Euroglyphus maynei</name>
    <name type="common">Mayne's house dust mite</name>
    <dbReference type="NCBI Taxonomy" id="6958"/>
    <lineage>
        <taxon>Eukaryota</taxon>
        <taxon>Metazoa</taxon>
        <taxon>Ecdysozoa</taxon>
        <taxon>Arthropoda</taxon>
        <taxon>Chelicerata</taxon>
        <taxon>Arachnida</taxon>
        <taxon>Acari</taxon>
        <taxon>Acariformes</taxon>
        <taxon>Sarcoptiformes</taxon>
        <taxon>Astigmata</taxon>
        <taxon>Psoroptidia</taxon>
        <taxon>Analgoidea</taxon>
        <taxon>Pyroglyphidae</taxon>
        <taxon>Pyroglyphinae</taxon>
        <taxon>Euroglyphus</taxon>
    </lineage>
</organism>
<dbReference type="InterPro" id="IPR007110">
    <property type="entry name" value="Ig-like_dom"/>
</dbReference>
<dbReference type="InterPro" id="IPR036179">
    <property type="entry name" value="Ig-like_dom_sf"/>
</dbReference>